<dbReference type="AlphaFoldDB" id="A0A8X7W7A2"/>
<comment type="caution">
    <text evidence="1">The sequence shown here is derived from an EMBL/GenBank/DDBJ whole genome shotgun (WGS) entry which is preliminary data.</text>
</comment>
<name>A0A8X7W7A2_BRACI</name>
<reference evidence="1 2" key="1">
    <citation type="submission" date="2020-02" db="EMBL/GenBank/DDBJ databases">
        <authorList>
            <person name="Ma Q."/>
            <person name="Huang Y."/>
            <person name="Song X."/>
            <person name="Pei D."/>
        </authorList>
    </citation>
    <scope>NUCLEOTIDE SEQUENCE [LARGE SCALE GENOMIC DNA]</scope>
    <source>
        <strain evidence="1">Sxm20200214</strain>
        <tissue evidence="1">Leaf</tissue>
    </source>
</reference>
<dbReference type="EMBL" id="JAAMPC010000003">
    <property type="protein sequence ID" value="KAG2323353.1"/>
    <property type="molecule type" value="Genomic_DNA"/>
</dbReference>
<dbReference type="Proteomes" id="UP000886595">
    <property type="component" value="Unassembled WGS sequence"/>
</dbReference>
<proteinExistence type="predicted"/>
<organism evidence="1 2">
    <name type="scientific">Brassica carinata</name>
    <name type="common">Ethiopian mustard</name>
    <name type="synonym">Abyssinian cabbage</name>
    <dbReference type="NCBI Taxonomy" id="52824"/>
    <lineage>
        <taxon>Eukaryota</taxon>
        <taxon>Viridiplantae</taxon>
        <taxon>Streptophyta</taxon>
        <taxon>Embryophyta</taxon>
        <taxon>Tracheophyta</taxon>
        <taxon>Spermatophyta</taxon>
        <taxon>Magnoliopsida</taxon>
        <taxon>eudicotyledons</taxon>
        <taxon>Gunneridae</taxon>
        <taxon>Pentapetalae</taxon>
        <taxon>rosids</taxon>
        <taxon>malvids</taxon>
        <taxon>Brassicales</taxon>
        <taxon>Brassicaceae</taxon>
        <taxon>Brassiceae</taxon>
        <taxon>Brassica</taxon>
    </lineage>
</organism>
<evidence type="ECO:0000313" key="1">
    <source>
        <dbReference type="EMBL" id="KAG2323353.1"/>
    </source>
</evidence>
<protein>
    <submittedName>
        <fullName evidence="1">Uncharacterized protein</fullName>
    </submittedName>
</protein>
<sequence>MPVVAINLYKDMSKTTSEVNLNEGQSQQSRRKGLQDPYGCYGMNALVGIAEKVNLWNSKEKMNRRRWTEKCKTESKANTKRVHKHDEVLEEDTRRTIIVGSSERITATSRQAMTLAEKEVKRKKKDDFVFVETESK</sequence>
<gene>
    <name evidence="1" type="ORF">Bca52824_016566</name>
</gene>
<keyword evidence="2" id="KW-1185">Reference proteome</keyword>
<evidence type="ECO:0000313" key="2">
    <source>
        <dbReference type="Proteomes" id="UP000886595"/>
    </source>
</evidence>
<accession>A0A8X7W7A2</accession>